<dbReference type="EMBL" id="RQYT01000003">
    <property type="protein sequence ID" value="RRD50952.1"/>
    <property type="molecule type" value="Genomic_DNA"/>
</dbReference>
<accession>A0A3P1WWH2</accession>
<dbReference type="AlphaFoldDB" id="A0A3P1WWH2"/>
<evidence type="ECO:0000256" key="2">
    <source>
        <dbReference type="SAM" id="Phobius"/>
    </source>
</evidence>
<dbReference type="OrthoDB" id="3722962at2"/>
<feature type="compositionally biased region" description="Basic and acidic residues" evidence="1">
    <location>
        <begin position="24"/>
        <end position="46"/>
    </location>
</feature>
<evidence type="ECO:0000313" key="4">
    <source>
        <dbReference type="Proteomes" id="UP000280935"/>
    </source>
</evidence>
<keyword evidence="2" id="KW-0472">Membrane</keyword>
<feature type="transmembrane region" description="Helical" evidence="2">
    <location>
        <begin position="136"/>
        <end position="155"/>
    </location>
</feature>
<gene>
    <name evidence="3" type="ORF">EII35_02575</name>
</gene>
<keyword evidence="2" id="KW-0812">Transmembrane</keyword>
<evidence type="ECO:0000256" key="1">
    <source>
        <dbReference type="SAM" id="MobiDB-lite"/>
    </source>
</evidence>
<feature type="compositionally biased region" description="Basic and acidic residues" evidence="1">
    <location>
        <begin position="1"/>
        <end position="10"/>
    </location>
</feature>
<protein>
    <submittedName>
        <fullName evidence="3">Uncharacterized protein</fullName>
    </submittedName>
</protein>
<feature type="region of interest" description="Disordered" evidence="1">
    <location>
        <begin position="1"/>
        <end position="124"/>
    </location>
</feature>
<name>A0A3P1WWH2_9ACTN</name>
<keyword evidence="2" id="KW-1133">Transmembrane helix</keyword>
<proteinExistence type="predicted"/>
<reference evidence="3 4" key="1">
    <citation type="submission" date="2018-11" db="EMBL/GenBank/DDBJ databases">
        <title>Genomes From Bacteria Associated with the Canine Oral Cavity: a Test Case for Automated Genome-Based Taxonomic Assignment.</title>
        <authorList>
            <person name="Coil D.A."/>
            <person name="Jospin G."/>
            <person name="Darling A.E."/>
            <person name="Wallis C."/>
            <person name="Davis I.J."/>
            <person name="Harris S."/>
            <person name="Eisen J.A."/>
            <person name="Holcombe L.J."/>
            <person name="O'Flynn C."/>
        </authorList>
    </citation>
    <scope>NUCLEOTIDE SEQUENCE [LARGE SCALE GENOMIC DNA]</scope>
    <source>
        <strain evidence="3 4">OH2822_COT-296</strain>
    </source>
</reference>
<feature type="compositionally biased region" description="Low complexity" evidence="1">
    <location>
        <begin position="79"/>
        <end position="101"/>
    </location>
</feature>
<sequence>MTDSGSERPRRAMAPEGAEPDGLDDTRHEAPRGARRGAADDFDRPFARPADPDSATSIPAPVLPETERRLDPLPPEGQRASAVPRRSAASTTSPGSSSSSGLPDGGHPARPSRAQHEDSEDEGGLPAWLRHHRRTLLLWGGGAVAAAVLIAFAIFNLAGRSRTEVAGTPSASTSSEVPLATASNLLEASEATTMVPEGTWTVVDTIDSREGRKVRPVCLGKDLPDINPVVSLHRTIGAEPTDLQLALIHEIDGYANVKAATDIYQKRLSDLAACSINQVHIVGATSVEGMGDEAVQVTVAVEDTKPLYQSILLVRTGRVVSTFVVKRADTPIDPTALVTAATTRLQEICSTAEGTCPGTPAVAPTVPPPVDPVGWLIPADLPRIQPGVGKWVRVGPNEVTLKGIGCENMALDTDPGPQERLQTTFVENENPQTPEGFGLDELRFTFPDEGAANTFESALVANIASCSERANTATVSEYTAVTGVGVGDAPVAARMFSVSLEKTAEEKAYYQLIVTRAGATVSYVLVTVSDSYQFSEEQLGQVAIRAAQRASQA</sequence>
<dbReference type="RefSeq" id="WP_125226900.1">
    <property type="nucleotide sequence ID" value="NZ_RQYT01000003.1"/>
</dbReference>
<comment type="caution">
    <text evidence="3">The sequence shown here is derived from an EMBL/GenBank/DDBJ whole genome shotgun (WGS) entry which is preliminary data.</text>
</comment>
<dbReference type="Proteomes" id="UP000280935">
    <property type="component" value="Unassembled WGS sequence"/>
</dbReference>
<evidence type="ECO:0000313" key="3">
    <source>
        <dbReference type="EMBL" id="RRD50952.1"/>
    </source>
</evidence>
<organism evidence="3 4">
    <name type="scientific">Arachnia propionica</name>
    <dbReference type="NCBI Taxonomy" id="1750"/>
    <lineage>
        <taxon>Bacteria</taxon>
        <taxon>Bacillati</taxon>
        <taxon>Actinomycetota</taxon>
        <taxon>Actinomycetes</taxon>
        <taxon>Propionibacteriales</taxon>
        <taxon>Propionibacteriaceae</taxon>
        <taxon>Arachnia</taxon>
    </lineage>
</organism>